<reference evidence="1" key="1">
    <citation type="submission" date="2023-10" db="EMBL/GenBank/DDBJ databases">
        <title>Genome assembly of Pristionchus species.</title>
        <authorList>
            <person name="Yoshida K."/>
            <person name="Sommer R.J."/>
        </authorList>
    </citation>
    <scope>NUCLEOTIDE SEQUENCE</scope>
    <source>
        <strain evidence="1">RS0144</strain>
    </source>
</reference>
<name>A0AAV5TNS1_9BILA</name>
<gene>
    <name evidence="1" type="ORF">PENTCL1PPCAC_18215</name>
</gene>
<protein>
    <submittedName>
        <fullName evidence="1">Uncharacterized protein</fullName>
    </submittedName>
</protein>
<organism evidence="1 2">
    <name type="scientific">Pristionchus entomophagus</name>
    <dbReference type="NCBI Taxonomy" id="358040"/>
    <lineage>
        <taxon>Eukaryota</taxon>
        <taxon>Metazoa</taxon>
        <taxon>Ecdysozoa</taxon>
        <taxon>Nematoda</taxon>
        <taxon>Chromadorea</taxon>
        <taxon>Rhabditida</taxon>
        <taxon>Rhabditina</taxon>
        <taxon>Diplogasteromorpha</taxon>
        <taxon>Diplogasteroidea</taxon>
        <taxon>Neodiplogasteridae</taxon>
        <taxon>Pristionchus</taxon>
    </lineage>
</organism>
<proteinExistence type="predicted"/>
<evidence type="ECO:0000313" key="1">
    <source>
        <dbReference type="EMBL" id="GMS96040.1"/>
    </source>
</evidence>
<dbReference type="EMBL" id="BTSX01000004">
    <property type="protein sequence ID" value="GMS96040.1"/>
    <property type="molecule type" value="Genomic_DNA"/>
</dbReference>
<comment type="caution">
    <text evidence="1">The sequence shown here is derived from an EMBL/GenBank/DDBJ whole genome shotgun (WGS) entry which is preliminary data.</text>
</comment>
<evidence type="ECO:0000313" key="2">
    <source>
        <dbReference type="Proteomes" id="UP001432027"/>
    </source>
</evidence>
<dbReference type="AlphaFoldDB" id="A0AAV5TNS1"/>
<accession>A0AAV5TNS1</accession>
<dbReference type="Proteomes" id="UP001432027">
    <property type="component" value="Unassembled WGS sequence"/>
</dbReference>
<sequence length="112" mass="13227">MISQFMLYCPPQSPSLQMLLRIFLLISLSVLFSISIGEENIDYEVQLPQKRFRGFSTPDELSVRFFNYPRQTAKVVHEEKNAQEKRQGSFRHNQFLNCMLSLRDTARCNEMF</sequence>
<keyword evidence="2" id="KW-1185">Reference proteome</keyword>